<feature type="region of interest" description="Disordered" evidence="1">
    <location>
        <begin position="1"/>
        <end position="24"/>
    </location>
</feature>
<dbReference type="EMBL" id="BGZK01001004">
    <property type="protein sequence ID" value="GBP68217.1"/>
    <property type="molecule type" value="Genomic_DNA"/>
</dbReference>
<protein>
    <submittedName>
        <fullName evidence="2">Uncharacterized protein</fullName>
    </submittedName>
</protein>
<accession>A0A4C1Y0Z9</accession>
<feature type="region of interest" description="Disordered" evidence="1">
    <location>
        <begin position="153"/>
        <end position="194"/>
    </location>
</feature>
<feature type="region of interest" description="Disordered" evidence="1">
    <location>
        <begin position="78"/>
        <end position="97"/>
    </location>
</feature>
<organism evidence="2 3">
    <name type="scientific">Eumeta variegata</name>
    <name type="common">Bagworm moth</name>
    <name type="synonym">Eumeta japonica</name>
    <dbReference type="NCBI Taxonomy" id="151549"/>
    <lineage>
        <taxon>Eukaryota</taxon>
        <taxon>Metazoa</taxon>
        <taxon>Ecdysozoa</taxon>
        <taxon>Arthropoda</taxon>
        <taxon>Hexapoda</taxon>
        <taxon>Insecta</taxon>
        <taxon>Pterygota</taxon>
        <taxon>Neoptera</taxon>
        <taxon>Endopterygota</taxon>
        <taxon>Lepidoptera</taxon>
        <taxon>Glossata</taxon>
        <taxon>Ditrysia</taxon>
        <taxon>Tineoidea</taxon>
        <taxon>Psychidae</taxon>
        <taxon>Oiketicinae</taxon>
        <taxon>Eumeta</taxon>
    </lineage>
</organism>
<feature type="compositionally biased region" description="Basic and acidic residues" evidence="1">
    <location>
        <begin position="1"/>
        <end position="10"/>
    </location>
</feature>
<proteinExistence type="predicted"/>
<reference evidence="2 3" key="1">
    <citation type="journal article" date="2019" name="Commun. Biol.">
        <title>The bagworm genome reveals a unique fibroin gene that provides high tensile strength.</title>
        <authorList>
            <person name="Kono N."/>
            <person name="Nakamura H."/>
            <person name="Ohtoshi R."/>
            <person name="Tomita M."/>
            <person name="Numata K."/>
            <person name="Arakawa K."/>
        </authorList>
    </citation>
    <scope>NUCLEOTIDE SEQUENCE [LARGE SCALE GENOMIC DNA]</scope>
</reference>
<dbReference type="AlphaFoldDB" id="A0A4C1Y0Z9"/>
<evidence type="ECO:0000256" key="1">
    <source>
        <dbReference type="SAM" id="MobiDB-lite"/>
    </source>
</evidence>
<evidence type="ECO:0000313" key="3">
    <source>
        <dbReference type="Proteomes" id="UP000299102"/>
    </source>
</evidence>
<sequence length="194" mass="21758">MSMRAVEKRMATAAHGHSQPQRSHSYVARLLNRSTLFSCRLHSQSSLRSPLIRTARRGADMVHRRRWRRDRAVIAQGNIEGSPNGQRSAAPDANGRKAASAVRNTRLLIASRASIGVHYRSKNGKRLQLTKMSERGLRSASEPPLDLRVGMRFVSRRSGPETNMIPDWRRGRAGPNSDTELKSRAGPKSQSRWT</sequence>
<name>A0A4C1Y0Z9_EUMVA</name>
<dbReference type="Proteomes" id="UP000299102">
    <property type="component" value="Unassembled WGS sequence"/>
</dbReference>
<keyword evidence="3" id="KW-1185">Reference proteome</keyword>
<evidence type="ECO:0000313" key="2">
    <source>
        <dbReference type="EMBL" id="GBP68217.1"/>
    </source>
</evidence>
<comment type="caution">
    <text evidence="2">The sequence shown here is derived from an EMBL/GenBank/DDBJ whole genome shotgun (WGS) entry which is preliminary data.</text>
</comment>
<gene>
    <name evidence="2" type="ORF">EVAR_50362_1</name>
</gene>